<dbReference type="Proteomes" id="UP000031014">
    <property type="component" value="Unassembled WGS sequence"/>
</dbReference>
<dbReference type="STRING" id="1321606.SAMD00020551_2099"/>
<evidence type="ECO:0000313" key="3">
    <source>
        <dbReference type="Proteomes" id="UP000031014"/>
    </source>
</evidence>
<dbReference type="RefSeq" id="WP_041965756.1">
    <property type="nucleotide sequence ID" value="NZ_BASE01000044.1"/>
</dbReference>
<dbReference type="ESTHER" id="9baci-a0a0a8x4l1">
    <property type="family name" value="UCP033634"/>
</dbReference>
<dbReference type="Gene3D" id="3.40.50.1820">
    <property type="entry name" value="alpha/beta hydrolase"/>
    <property type="match status" value="1"/>
</dbReference>
<dbReference type="InterPro" id="IPR029058">
    <property type="entry name" value="AB_hydrolase_fold"/>
</dbReference>
<dbReference type="AlphaFoldDB" id="A0A0A8X4L1"/>
<gene>
    <name evidence="2" type="ORF">SAMD00020551_2099</name>
</gene>
<feature type="domain" description="KANL3/Tex30 alpha/beta hydrolase-like" evidence="1">
    <location>
        <begin position="32"/>
        <end position="213"/>
    </location>
</feature>
<dbReference type="OrthoDB" id="1908495at2"/>
<organism evidence="2 3">
    <name type="scientific">Mesobacillus selenatarsenatis (strain DSM 18680 / JCM 14380 / FERM P-15431 / SF-1)</name>
    <dbReference type="NCBI Taxonomy" id="1321606"/>
    <lineage>
        <taxon>Bacteria</taxon>
        <taxon>Bacillati</taxon>
        <taxon>Bacillota</taxon>
        <taxon>Bacilli</taxon>
        <taxon>Bacillales</taxon>
        <taxon>Bacillaceae</taxon>
        <taxon>Mesobacillus</taxon>
    </lineage>
</organism>
<evidence type="ECO:0000259" key="1">
    <source>
        <dbReference type="Pfam" id="PF20408"/>
    </source>
</evidence>
<reference evidence="2 3" key="1">
    <citation type="submission" date="2013-06" db="EMBL/GenBank/DDBJ databases">
        <title>Whole genome shotgun sequence of Bacillus selenatarsenatis SF-1.</title>
        <authorList>
            <person name="Kuroda M."/>
            <person name="Sei K."/>
            <person name="Yamashita M."/>
            <person name="Ike M."/>
        </authorList>
    </citation>
    <scope>NUCLEOTIDE SEQUENCE [LARGE SCALE GENOMIC DNA]</scope>
    <source>
        <strain evidence="2 3">SF-1</strain>
    </source>
</reference>
<keyword evidence="3" id="KW-1185">Reference proteome</keyword>
<dbReference type="InterPro" id="IPR017018">
    <property type="entry name" value="UCP033634"/>
</dbReference>
<name>A0A0A8X4L1_MESS1</name>
<sequence length="214" mass="24204">MYTFTKGSVAGYKNQPVPFQLIKQNKQASSLVVMLPGRGYTVQGPLFHYSTGVFLNKGFDVLHVNYDYNTVQSESLTLEEEIRQITEDVNSVLDHILKYQPYQTYTLIGKSLGTIALSSIVERISLKNAKIVWLTPLLQLDYVMDKMLSSSQNGLCIIGDEDPCFISEKFEKLKEKENIQTLLLPGTEHSLNYADRPVDSIDVLKKVITEISNF</sequence>
<dbReference type="SUPFAM" id="SSF53474">
    <property type="entry name" value="alpha/beta-Hydrolases"/>
    <property type="match status" value="1"/>
</dbReference>
<protein>
    <recommendedName>
        <fullName evidence="1">KANL3/Tex30 alpha/beta hydrolase-like domain-containing protein</fullName>
    </recommendedName>
</protein>
<dbReference type="EMBL" id="BASE01000044">
    <property type="protein sequence ID" value="GAM13952.1"/>
    <property type="molecule type" value="Genomic_DNA"/>
</dbReference>
<comment type="caution">
    <text evidence="2">The sequence shown here is derived from an EMBL/GenBank/DDBJ whole genome shotgun (WGS) entry which is preliminary data.</text>
</comment>
<dbReference type="InterPro" id="IPR046879">
    <property type="entry name" value="KANL3/Tex30_Abhydrolase"/>
</dbReference>
<dbReference type="Pfam" id="PF20408">
    <property type="entry name" value="Abhydrolase_11"/>
    <property type="match status" value="1"/>
</dbReference>
<evidence type="ECO:0000313" key="2">
    <source>
        <dbReference type="EMBL" id="GAM13952.1"/>
    </source>
</evidence>
<accession>A0A0A8X4L1</accession>
<dbReference type="PIRSF" id="PIRSF033634">
    <property type="entry name" value="UCP033634"/>
    <property type="match status" value="1"/>
</dbReference>
<proteinExistence type="predicted"/>